<evidence type="ECO:0000313" key="4">
    <source>
        <dbReference type="Proteomes" id="UP000009022"/>
    </source>
</evidence>
<dbReference type="Pfam" id="PF20238">
    <property type="entry name" value="BIM1-like_dom"/>
    <property type="match status" value="1"/>
</dbReference>
<feature type="chain" id="PRO_5002798581" description="Copper acquisition factor BIM1-like domain-containing protein" evidence="1">
    <location>
        <begin position="20"/>
        <end position="161"/>
    </location>
</feature>
<protein>
    <recommendedName>
        <fullName evidence="2">Copper acquisition factor BIM1-like domain-containing protein</fullName>
    </recommendedName>
</protein>
<dbReference type="InterPro" id="IPR046530">
    <property type="entry name" value="BIM1-like_dom"/>
</dbReference>
<dbReference type="CTD" id="6756351"/>
<dbReference type="PANTHER" id="PTHR37916:SF1">
    <property type="entry name" value="COPPER ACQUISITION FACTOR BIM1-LIKE DOMAIN-CONTAINING PROTEIN"/>
    <property type="match status" value="1"/>
</dbReference>
<name>B3S475_TRIAD</name>
<dbReference type="HOGENOM" id="CLU_1715320_0_0_1"/>
<accession>B3S475</accession>
<dbReference type="GeneID" id="6756351"/>
<proteinExistence type="predicted"/>
<dbReference type="KEGG" id="tad:TRIADDRAFT_64148"/>
<evidence type="ECO:0000259" key="2">
    <source>
        <dbReference type="Pfam" id="PF20238"/>
    </source>
</evidence>
<dbReference type="eggNOG" id="ENOG502S5Y2">
    <property type="taxonomic scope" value="Eukaryota"/>
</dbReference>
<feature type="signal peptide" evidence="1">
    <location>
        <begin position="1"/>
        <end position="19"/>
    </location>
</feature>
<evidence type="ECO:0000313" key="3">
    <source>
        <dbReference type="EMBL" id="EDV22595.1"/>
    </source>
</evidence>
<sequence>MAKTLLIITLALCVVAVNSHICLLSPRQRGSLRGINKAASDSCIRLTGPCGGQKAMKPTVTIAGGSKYTVVFQKNLNHWANGAMHGMFNISLGMVKSGKVEPHSFTHLASVPDTNTPSLWIYTQDVMIPKKSGSAVIQVIYVTDNSKAPAMFYQCSDIMIH</sequence>
<organism evidence="3 4">
    <name type="scientific">Trichoplax adhaerens</name>
    <name type="common">Trichoplax reptans</name>
    <dbReference type="NCBI Taxonomy" id="10228"/>
    <lineage>
        <taxon>Eukaryota</taxon>
        <taxon>Metazoa</taxon>
        <taxon>Placozoa</taxon>
        <taxon>Uniplacotomia</taxon>
        <taxon>Trichoplacea</taxon>
        <taxon>Trichoplacidae</taxon>
        <taxon>Trichoplax</taxon>
    </lineage>
</organism>
<dbReference type="PhylomeDB" id="B3S475"/>
<dbReference type="EMBL" id="DS985249">
    <property type="protein sequence ID" value="EDV22595.1"/>
    <property type="molecule type" value="Genomic_DNA"/>
</dbReference>
<reference evidence="3 4" key="1">
    <citation type="journal article" date="2008" name="Nature">
        <title>The Trichoplax genome and the nature of placozoans.</title>
        <authorList>
            <person name="Srivastava M."/>
            <person name="Begovic E."/>
            <person name="Chapman J."/>
            <person name="Putnam N.H."/>
            <person name="Hellsten U."/>
            <person name="Kawashima T."/>
            <person name="Kuo A."/>
            <person name="Mitros T."/>
            <person name="Salamov A."/>
            <person name="Carpenter M.L."/>
            <person name="Signorovitch A.Y."/>
            <person name="Moreno M.A."/>
            <person name="Kamm K."/>
            <person name="Grimwood J."/>
            <person name="Schmutz J."/>
            <person name="Shapiro H."/>
            <person name="Grigoriev I.V."/>
            <person name="Buss L.W."/>
            <person name="Schierwater B."/>
            <person name="Dellaporta S.L."/>
            <person name="Rokhsar D.S."/>
        </authorList>
    </citation>
    <scope>NUCLEOTIDE SEQUENCE [LARGE SCALE GENOMIC DNA]</scope>
    <source>
        <strain evidence="3 4">Grell-BS-1999</strain>
    </source>
</reference>
<dbReference type="RefSeq" id="XP_002115139.1">
    <property type="nucleotide sequence ID" value="XM_002115103.1"/>
</dbReference>
<dbReference type="OMA" id="DFNAWDM"/>
<dbReference type="PANTHER" id="PTHR37916">
    <property type="entry name" value="CHITIN-BINDING TYPE-4 DOMAIN-CONTAINING PROTEIN"/>
    <property type="match status" value="1"/>
</dbReference>
<keyword evidence="1" id="KW-0732">Signal</keyword>
<dbReference type="AlphaFoldDB" id="B3S475"/>
<keyword evidence="4" id="KW-1185">Reference proteome</keyword>
<dbReference type="InParanoid" id="B3S475"/>
<gene>
    <name evidence="3" type="ORF">TRIADDRAFT_64148</name>
</gene>
<evidence type="ECO:0000256" key="1">
    <source>
        <dbReference type="SAM" id="SignalP"/>
    </source>
</evidence>
<dbReference type="Proteomes" id="UP000009022">
    <property type="component" value="Unassembled WGS sequence"/>
</dbReference>
<feature type="domain" description="Copper acquisition factor BIM1-like" evidence="2">
    <location>
        <begin position="19"/>
        <end position="159"/>
    </location>
</feature>
<dbReference type="OrthoDB" id="10022075at2759"/>